<dbReference type="PANTHER" id="PTHR40547:SF1">
    <property type="entry name" value="SLL0298 PROTEIN"/>
    <property type="match status" value="1"/>
</dbReference>
<proteinExistence type="predicted"/>
<dbReference type="Pfam" id="PF09835">
    <property type="entry name" value="DUF2062"/>
    <property type="match status" value="1"/>
</dbReference>
<feature type="transmembrane region" description="Helical" evidence="1">
    <location>
        <begin position="97"/>
        <end position="115"/>
    </location>
</feature>
<feature type="transmembrane region" description="Helical" evidence="1">
    <location>
        <begin position="36"/>
        <end position="58"/>
    </location>
</feature>
<dbReference type="PANTHER" id="PTHR40547">
    <property type="entry name" value="SLL0298 PROTEIN"/>
    <property type="match status" value="1"/>
</dbReference>
<dbReference type="RefSeq" id="WP_354549383.1">
    <property type="nucleotide sequence ID" value="NZ_JBEPSM010000001.1"/>
</dbReference>
<protein>
    <submittedName>
        <fullName evidence="3">Uncharacterized protein (DUF2062 family)</fullName>
    </submittedName>
</protein>
<dbReference type="Proteomes" id="UP001549321">
    <property type="component" value="Unassembled WGS sequence"/>
</dbReference>
<keyword evidence="1" id="KW-0812">Transmembrane</keyword>
<name>A0ABV2QW32_9HYPH</name>
<comment type="caution">
    <text evidence="3">The sequence shown here is derived from an EMBL/GenBank/DDBJ whole genome shotgun (WGS) entry which is preliminary data.</text>
</comment>
<feature type="transmembrane region" description="Helical" evidence="1">
    <location>
        <begin position="64"/>
        <end position="85"/>
    </location>
</feature>
<organism evidence="3 4">
    <name type="scientific">Kaistia defluvii</name>
    <dbReference type="NCBI Taxonomy" id="410841"/>
    <lineage>
        <taxon>Bacteria</taxon>
        <taxon>Pseudomonadati</taxon>
        <taxon>Pseudomonadota</taxon>
        <taxon>Alphaproteobacteria</taxon>
        <taxon>Hyphomicrobiales</taxon>
        <taxon>Kaistiaceae</taxon>
        <taxon>Kaistia</taxon>
    </lineage>
</organism>
<dbReference type="EMBL" id="JBEPSM010000001">
    <property type="protein sequence ID" value="MET4633228.1"/>
    <property type="molecule type" value="Genomic_DNA"/>
</dbReference>
<gene>
    <name evidence="3" type="ORF">ABIE08_001141</name>
</gene>
<keyword evidence="1" id="KW-1133">Transmembrane helix</keyword>
<dbReference type="InterPro" id="IPR018639">
    <property type="entry name" value="DUF2062"/>
</dbReference>
<keyword evidence="4" id="KW-1185">Reference proteome</keyword>
<sequence>MLFRRRRPLKFHQKLNHFMWPKGGWSRALRYYGKRLLRLSGSPHSIAAGFASGVALAMTPFIGFHYLLCFVVAFLVRGNVLAAVLGTTIGNPLTFPLIWVGTYETGSLILGWFGMAPEKLDFHDLRHKLLTESWREIWPIIEPMLVGAVPLALVFGGLSYVLVYIAAQSFQSSRRQRFAVRRGALHGK</sequence>
<reference evidence="3 4" key="1">
    <citation type="submission" date="2024-06" db="EMBL/GenBank/DDBJ databases">
        <title>Sorghum-associated microbial communities from plants grown in Nebraska, USA.</title>
        <authorList>
            <person name="Schachtman D."/>
        </authorList>
    </citation>
    <scope>NUCLEOTIDE SEQUENCE [LARGE SCALE GENOMIC DNA]</scope>
    <source>
        <strain evidence="3 4">3207</strain>
    </source>
</reference>
<feature type="domain" description="DUF2062" evidence="2">
    <location>
        <begin position="27"/>
        <end position="175"/>
    </location>
</feature>
<evidence type="ECO:0000313" key="4">
    <source>
        <dbReference type="Proteomes" id="UP001549321"/>
    </source>
</evidence>
<evidence type="ECO:0000259" key="2">
    <source>
        <dbReference type="Pfam" id="PF09835"/>
    </source>
</evidence>
<evidence type="ECO:0000313" key="3">
    <source>
        <dbReference type="EMBL" id="MET4633228.1"/>
    </source>
</evidence>
<keyword evidence="1" id="KW-0472">Membrane</keyword>
<evidence type="ECO:0000256" key="1">
    <source>
        <dbReference type="SAM" id="Phobius"/>
    </source>
</evidence>
<feature type="transmembrane region" description="Helical" evidence="1">
    <location>
        <begin position="144"/>
        <end position="167"/>
    </location>
</feature>
<accession>A0ABV2QW32</accession>